<dbReference type="EMBL" id="DVIU01000179">
    <property type="protein sequence ID" value="HIS36756.1"/>
    <property type="molecule type" value="Genomic_DNA"/>
</dbReference>
<dbReference type="AlphaFoldDB" id="A0A9D1JN84"/>
<evidence type="ECO:0008006" key="3">
    <source>
        <dbReference type="Google" id="ProtNLM"/>
    </source>
</evidence>
<proteinExistence type="predicted"/>
<gene>
    <name evidence="1" type="ORF">IAC10_09035</name>
</gene>
<reference evidence="1" key="1">
    <citation type="submission" date="2020-10" db="EMBL/GenBank/DDBJ databases">
        <authorList>
            <person name="Gilroy R."/>
        </authorList>
    </citation>
    <scope>NUCLEOTIDE SEQUENCE</scope>
    <source>
        <strain evidence="1">6276</strain>
    </source>
</reference>
<dbReference type="InterPro" id="IPR036895">
    <property type="entry name" value="Uracil-DNA_glycosylase-like_sf"/>
</dbReference>
<dbReference type="Proteomes" id="UP000823928">
    <property type="component" value="Unassembled WGS sequence"/>
</dbReference>
<dbReference type="Gene3D" id="3.40.470.10">
    <property type="entry name" value="Uracil-DNA glycosylase-like domain"/>
    <property type="match status" value="1"/>
</dbReference>
<reference evidence="1" key="2">
    <citation type="journal article" date="2021" name="PeerJ">
        <title>Extensive microbial diversity within the chicken gut microbiome revealed by metagenomics and culture.</title>
        <authorList>
            <person name="Gilroy R."/>
            <person name="Ravi A."/>
            <person name="Getino M."/>
            <person name="Pursley I."/>
            <person name="Horton D.L."/>
            <person name="Alikhan N.F."/>
            <person name="Baker D."/>
            <person name="Gharbi K."/>
            <person name="Hall N."/>
            <person name="Watson M."/>
            <person name="Adriaenssens E.M."/>
            <person name="Foster-Nyarko E."/>
            <person name="Jarju S."/>
            <person name="Secka A."/>
            <person name="Antonio M."/>
            <person name="Oren A."/>
            <person name="Chaudhuri R.R."/>
            <person name="La Ragione R."/>
            <person name="Hildebrand F."/>
            <person name="Pallen M.J."/>
        </authorList>
    </citation>
    <scope>NUCLEOTIDE SEQUENCE</scope>
    <source>
        <strain evidence="1">6276</strain>
    </source>
</reference>
<name>A0A9D1JN84_9BACT</name>
<protein>
    <recommendedName>
        <fullName evidence="3">Uracil-DNA glycosylase-like domain-containing protein</fullName>
    </recommendedName>
</protein>
<comment type="caution">
    <text evidence="1">The sequence shown here is derived from an EMBL/GenBank/DDBJ whole genome shotgun (WGS) entry which is preliminary data.</text>
</comment>
<evidence type="ECO:0000313" key="1">
    <source>
        <dbReference type="EMBL" id="HIS36756.1"/>
    </source>
</evidence>
<sequence>MKNTSTLRKSLYEEYVTWNQKIFSSPTLTGNDISLPYYIYLPDNWVDCKKRILIVGEEGFGKKGSEKGREVVAGNIIEEMQTFNKKCMFEWKMNNRPFWRRFNKLRENLSDASFCWTNIDKVHRLIDPTKNAKRCKLLTNQREELHKYPILQSEINVIKPTHVVFFGWYGYSLSCELPEIYSELYKDGREKWIQDEYCTTITADNSIKYVFTYHPNWCVRNRHEERVIYKILNSCN</sequence>
<accession>A0A9D1JN84</accession>
<evidence type="ECO:0000313" key="2">
    <source>
        <dbReference type="Proteomes" id="UP000823928"/>
    </source>
</evidence>
<organism evidence="1 2">
    <name type="scientific">Candidatus Scatousia excrementigallinarum</name>
    <dbReference type="NCBI Taxonomy" id="2840935"/>
    <lineage>
        <taxon>Bacteria</taxon>
        <taxon>Candidatus Scatousia</taxon>
    </lineage>
</organism>